<dbReference type="InterPro" id="IPR025110">
    <property type="entry name" value="AMP-bd_C"/>
</dbReference>
<keyword evidence="6" id="KW-1185">Reference proteome</keyword>
<dbReference type="InterPro" id="IPR000873">
    <property type="entry name" value="AMP-dep_synth/lig_dom"/>
</dbReference>
<dbReference type="RefSeq" id="WP_274191720.1">
    <property type="nucleotide sequence ID" value="NZ_BAABHN010000032.1"/>
</dbReference>
<evidence type="ECO:0000256" key="2">
    <source>
        <dbReference type="ARBA" id="ARBA00022598"/>
    </source>
</evidence>
<accession>A0ABV9RHL1</accession>
<evidence type="ECO:0000313" key="6">
    <source>
        <dbReference type="Proteomes" id="UP001595909"/>
    </source>
</evidence>
<comment type="caution">
    <text evidence="5">The sequence shown here is derived from an EMBL/GenBank/DDBJ whole genome shotgun (WGS) entry which is preliminary data.</text>
</comment>
<dbReference type="Pfam" id="PF00501">
    <property type="entry name" value="AMP-binding"/>
    <property type="match status" value="1"/>
</dbReference>
<organism evidence="5 6">
    <name type="scientific">Actinomycetospora chibensis</name>
    <dbReference type="NCBI Taxonomy" id="663606"/>
    <lineage>
        <taxon>Bacteria</taxon>
        <taxon>Bacillati</taxon>
        <taxon>Actinomycetota</taxon>
        <taxon>Actinomycetes</taxon>
        <taxon>Pseudonocardiales</taxon>
        <taxon>Pseudonocardiaceae</taxon>
        <taxon>Actinomycetospora</taxon>
    </lineage>
</organism>
<evidence type="ECO:0000259" key="4">
    <source>
        <dbReference type="Pfam" id="PF13193"/>
    </source>
</evidence>
<dbReference type="SUPFAM" id="SSF56801">
    <property type="entry name" value="Acetyl-CoA synthetase-like"/>
    <property type="match status" value="1"/>
</dbReference>
<name>A0ABV9RHL1_9PSEU</name>
<dbReference type="InterPro" id="IPR045851">
    <property type="entry name" value="AMP-bd_C_sf"/>
</dbReference>
<evidence type="ECO:0000256" key="1">
    <source>
        <dbReference type="ARBA" id="ARBA00006432"/>
    </source>
</evidence>
<feature type="domain" description="AMP-binding enzyme C-terminal" evidence="4">
    <location>
        <begin position="445"/>
        <end position="518"/>
    </location>
</feature>
<proteinExistence type="inferred from homology"/>
<comment type="similarity">
    <text evidence="1">Belongs to the ATP-dependent AMP-binding enzyme family.</text>
</comment>
<dbReference type="EMBL" id="JBHSIM010000032">
    <property type="protein sequence ID" value="MFC4833688.1"/>
    <property type="molecule type" value="Genomic_DNA"/>
</dbReference>
<protein>
    <submittedName>
        <fullName evidence="5">AMP-binding protein</fullName>
    </submittedName>
</protein>
<dbReference type="PANTHER" id="PTHR24096:SF149">
    <property type="entry name" value="AMP-BINDING DOMAIN-CONTAINING PROTEIN-RELATED"/>
    <property type="match status" value="1"/>
</dbReference>
<dbReference type="Gene3D" id="3.40.50.12780">
    <property type="entry name" value="N-terminal domain of ligase-like"/>
    <property type="match status" value="1"/>
</dbReference>
<evidence type="ECO:0000313" key="5">
    <source>
        <dbReference type="EMBL" id="MFC4833688.1"/>
    </source>
</evidence>
<reference evidence="6" key="1">
    <citation type="journal article" date="2019" name="Int. J. Syst. Evol. Microbiol.">
        <title>The Global Catalogue of Microorganisms (GCM) 10K type strain sequencing project: providing services to taxonomists for standard genome sequencing and annotation.</title>
        <authorList>
            <consortium name="The Broad Institute Genomics Platform"/>
            <consortium name="The Broad Institute Genome Sequencing Center for Infectious Disease"/>
            <person name="Wu L."/>
            <person name="Ma J."/>
        </authorList>
    </citation>
    <scope>NUCLEOTIDE SEQUENCE [LARGE SCALE GENOMIC DNA]</scope>
    <source>
        <strain evidence="6">CCUG 50347</strain>
    </source>
</reference>
<dbReference type="InterPro" id="IPR020845">
    <property type="entry name" value="AMP-binding_CS"/>
</dbReference>
<sequence>MTATTRTDDRTYRSRWPAVDVPDVGVPEFLLDHPAARADAPAVIDGPSGRTLTYGDLRRDVRRCARGLARCGFGRGDVLAIVAPNMPEWLVGCYGAMSAGGTVSGINPLYTAEEIAAQLRDGDAGWVLTIPPFLPLVRAARALGDRPVEIVVLGDPDGETAWADVLAAGAEGAGMPVALIDPGRDLALLPYSSGTTGLAKGVMLTHRAIVTNIAQMQVALAQTADDRAMAVAPFFHAVGLNVVAGVTLRTGGTIVTLPRFDLEAYLGLIETHRLTISVVVPPIALAMARHPAVDRFDLSSLRLVGCGAAPLSADLQQECAARVGAPVGQGYGMTEAVAAITLVDTAAPILPGSCGVLLPGVEARIVDVMTGEDLPADGTGELWVRGPQLMTGYLGNPAATAATVDADGWLRTGDLARIDAAGNVFVEDRLKELIKVKGLQVAPAEVESVLRTHPAVADAAVIPIPDERAGERPKAVVVAAGGVSAAEILAHVAARVAPHKCPRELAFVDAIPTSPSGKILRRLLVAQERAGALTAAAPSSTAPAEPVSAP</sequence>
<dbReference type="Pfam" id="PF13193">
    <property type="entry name" value="AMP-binding_C"/>
    <property type="match status" value="1"/>
</dbReference>
<dbReference type="Gene3D" id="3.30.300.30">
    <property type="match status" value="1"/>
</dbReference>
<dbReference type="InterPro" id="IPR042099">
    <property type="entry name" value="ANL_N_sf"/>
</dbReference>
<dbReference type="PANTHER" id="PTHR24096">
    <property type="entry name" value="LONG-CHAIN-FATTY-ACID--COA LIGASE"/>
    <property type="match status" value="1"/>
</dbReference>
<feature type="domain" description="AMP-dependent synthetase/ligase" evidence="3">
    <location>
        <begin position="34"/>
        <end position="394"/>
    </location>
</feature>
<dbReference type="Proteomes" id="UP001595909">
    <property type="component" value="Unassembled WGS sequence"/>
</dbReference>
<evidence type="ECO:0000259" key="3">
    <source>
        <dbReference type="Pfam" id="PF00501"/>
    </source>
</evidence>
<keyword evidence="2" id="KW-0436">Ligase</keyword>
<dbReference type="PROSITE" id="PS00455">
    <property type="entry name" value="AMP_BINDING"/>
    <property type="match status" value="1"/>
</dbReference>
<gene>
    <name evidence="5" type="ORF">ACFPEL_14840</name>
</gene>